<comment type="pathway">
    <text evidence="1">Glycan biosynthesis; sucrose metabolism.</text>
</comment>
<dbReference type="Proteomes" id="UP000264353">
    <property type="component" value="Chromosome A9"/>
</dbReference>
<dbReference type="InterPro" id="IPR013148">
    <property type="entry name" value="Glyco_hydro_32_N"/>
</dbReference>
<dbReference type="PROSITE" id="PS00609">
    <property type="entry name" value="GLYCOSYL_HYDROL_F32"/>
    <property type="match status" value="1"/>
</dbReference>
<dbReference type="EMBL" id="CM010636">
    <property type="protein sequence ID" value="RID44661.1"/>
    <property type="molecule type" value="Genomic_DNA"/>
</dbReference>
<evidence type="ECO:0000256" key="8">
    <source>
        <dbReference type="SAM" id="MobiDB-lite"/>
    </source>
</evidence>
<evidence type="ECO:0000259" key="11">
    <source>
        <dbReference type="Pfam" id="PF08244"/>
    </source>
</evidence>
<dbReference type="AlphaFoldDB" id="A0A397XTS9"/>
<dbReference type="InterPro" id="IPR023296">
    <property type="entry name" value="Glyco_hydro_beta-prop_sf"/>
</dbReference>
<keyword evidence="5" id="KW-0325">Glycoprotein</keyword>
<evidence type="ECO:0000256" key="1">
    <source>
        <dbReference type="ARBA" id="ARBA00004914"/>
    </source>
</evidence>
<feature type="compositionally biased region" description="Polar residues" evidence="8">
    <location>
        <begin position="1"/>
        <end position="17"/>
    </location>
</feature>
<evidence type="ECO:0000313" key="14">
    <source>
        <dbReference type="Proteomes" id="UP000264353"/>
    </source>
</evidence>
<keyword evidence="6 7" id="KW-0326">Glycosidase</keyword>
<dbReference type="SUPFAM" id="SSF49899">
    <property type="entry name" value="Concanavalin A-like lectins/glucanases"/>
    <property type="match status" value="1"/>
</dbReference>
<dbReference type="PANTHER" id="PTHR31953">
    <property type="entry name" value="BETA-FRUCTOFURANOSIDASE, INSOLUBLE ISOENZYME CWINV1-RELATED"/>
    <property type="match status" value="1"/>
</dbReference>
<keyword evidence="9" id="KW-0812">Transmembrane</keyword>
<feature type="domain" description="Beta-fructofuranosidase N-terminal" evidence="12">
    <location>
        <begin position="17"/>
        <end position="108"/>
    </location>
</feature>
<dbReference type="InterPro" id="IPR050551">
    <property type="entry name" value="Fructan_Metab_Enzymes"/>
</dbReference>
<gene>
    <name evidence="13" type="ORF">BRARA_I01441</name>
</gene>
<sequence>MASSESLLPVSSQQDPLSDSRCDSIPESRRRRPIKVHLAIYSGFLLIALYVTLIITHGGSAPKNDVNDDTTVESRARLAGVSEKSNDHIWNLSNDLKGEAFAWNNTVLSWQRTAFHFQPEKNWMNDPNGPLFYKGWYHFFYQYNPNAAVWGDIVYFYVTKGKDSKLKTFFCTDTSRSTMANDVVKPVYGSFVPVLKGEKLTMRILVDHSIIEGFGQGGRTCITSRVYPTKAIYGATRLFLFNNAIDATITASFKVWQMNSAFIHPFSADDLGVPSST</sequence>
<accession>A0A397XTS9</accession>
<keyword evidence="4 7" id="KW-0378">Hydrolase</keyword>
<feature type="region of interest" description="Disordered" evidence="8">
    <location>
        <begin position="1"/>
        <end position="26"/>
    </location>
</feature>
<dbReference type="InterPro" id="IPR021792">
    <property type="entry name" value="Beta-fructofuranosidase_N"/>
</dbReference>
<dbReference type="SUPFAM" id="SSF75005">
    <property type="entry name" value="Arabinanase/levansucrase/invertase"/>
    <property type="match status" value="1"/>
</dbReference>
<proteinExistence type="inferred from homology"/>
<dbReference type="Pfam" id="PF11837">
    <property type="entry name" value="INV_N"/>
    <property type="match status" value="1"/>
</dbReference>
<feature type="domain" description="Glycosyl hydrolase family 32 C-terminal" evidence="11">
    <location>
        <begin position="174"/>
        <end position="257"/>
    </location>
</feature>
<evidence type="ECO:0000256" key="4">
    <source>
        <dbReference type="ARBA" id="ARBA00022801"/>
    </source>
</evidence>
<feature type="domain" description="Glycosyl hydrolase family 32 N-terminal" evidence="10">
    <location>
        <begin position="116"/>
        <end position="156"/>
    </location>
</feature>
<organism evidence="13 14">
    <name type="scientific">Brassica campestris</name>
    <name type="common">Field mustard</name>
    <dbReference type="NCBI Taxonomy" id="3711"/>
    <lineage>
        <taxon>Eukaryota</taxon>
        <taxon>Viridiplantae</taxon>
        <taxon>Streptophyta</taxon>
        <taxon>Embryophyta</taxon>
        <taxon>Tracheophyta</taxon>
        <taxon>Spermatophyta</taxon>
        <taxon>Magnoliopsida</taxon>
        <taxon>eudicotyledons</taxon>
        <taxon>Gunneridae</taxon>
        <taxon>Pentapetalae</taxon>
        <taxon>rosids</taxon>
        <taxon>malvids</taxon>
        <taxon>Brassicales</taxon>
        <taxon>Brassicaceae</taxon>
        <taxon>Brassiceae</taxon>
        <taxon>Brassica</taxon>
    </lineage>
</organism>
<dbReference type="Pfam" id="PF08244">
    <property type="entry name" value="Glyco_hydro_32C"/>
    <property type="match status" value="1"/>
</dbReference>
<evidence type="ECO:0000256" key="7">
    <source>
        <dbReference type="RuleBase" id="RU362110"/>
    </source>
</evidence>
<evidence type="ECO:0000256" key="3">
    <source>
        <dbReference type="ARBA" id="ARBA00012758"/>
    </source>
</evidence>
<dbReference type="Gene3D" id="2.115.10.20">
    <property type="entry name" value="Glycosyl hydrolase domain, family 43"/>
    <property type="match status" value="1"/>
</dbReference>
<protein>
    <recommendedName>
        <fullName evidence="3">beta-fructofuranosidase</fullName>
        <ecNumber evidence="3">3.2.1.26</ecNumber>
    </recommendedName>
</protein>
<dbReference type="GO" id="GO:0005975">
    <property type="term" value="P:carbohydrate metabolic process"/>
    <property type="evidence" value="ECO:0007669"/>
    <property type="project" value="InterPro"/>
</dbReference>
<evidence type="ECO:0000256" key="6">
    <source>
        <dbReference type="ARBA" id="ARBA00023295"/>
    </source>
</evidence>
<evidence type="ECO:0000256" key="2">
    <source>
        <dbReference type="ARBA" id="ARBA00009902"/>
    </source>
</evidence>
<dbReference type="GO" id="GO:0004564">
    <property type="term" value="F:beta-fructofuranosidase activity"/>
    <property type="evidence" value="ECO:0007669"/>
    <property type="project" value="UniProtKB-EC"/>
</dbReference>
<evidence type="ECO:0000313" key="13">
    <source>
        <dbReference type="EMBL" id="RID44661.1"/>
    </source>
</evidence>
<evidence type="ECO:0000259" key="10">
    <source>
        <dbReference type="Pfam" id="PF00251"/>
    </source>
</evidence>
<dbReference type="EC" id="3.2.1.26" evidence="3"/>
<dbReference type="InterPro" id="IPR013189">
    <property type="entry name" value="Glyco_hydro_32_C"/>
</dbReference>
<evidence type="ECO:0000259" key="12">
    <source>
        <dbReference type="Pfam" id="PF11837"/>
    </source>
</evidence>
<comment type="similarity">
    <text evidence="2 7">Belongs to the glycosyl hydrolase 32 family.</text>
</comment>
<evidence type="ECO:0000256" key="9">
    <source>
        <dbReference type="SAM" id="Phobius"/>
    </source>
</evidence>
<reference evidence="13 14" key="1">
    <citation type="submission" date="2018-06" db="EMBL/GenBank/DDBJ databases">
        <title>WGS assembly of Brassica rapa FPsc.</title>
        <authorList>
            <person name="Bowman J."/>
            <person name="Kohchi T."/>
            <person name="Yamato K."/>
            <person name="Jenkins J."/>
            <person name="Shu S."/>
            <person name="Ishizaki K."/>
            <person name="Yamaoka S."/>
            <person name="Nishihama R."/>
            <person name="Nakamura Y."/>
            <person name="Berger F."/>
            <person name="Adam C."/>
            <person name="Aki S."/>
            <person name="Althoff F."/>
            <person name="Araki T."/>
            <person name="Arteaga-Vazquez M."/>
            <person name="Balasubrmanian S."/>
            <person name="Bauer D."/>
            <person name="Boehm C."/>
            <person name="Briginshaw L."/>
            <person name="Caballero-Perez J."/>
            <person name="Catarino B."/>
            <person name="Chen F."/>
            <person name="Chiyoda S."/>
            <person name="Chovatia M."/>
            <person name="Davies K."/>
            <person name="Delmans M."/>
            <person name="Demura T."/>
            <person name="Dierschke T."/>
            <person name="Dolan L."/>
            <person name="Dorantes-Acosta A."/>
            <person name="Eklund D."/>
            <person name="Florent S."/>
            <person name="Flores-Sandoval E."/>
            <person name="Fujiyama A."/>
            <person name="Fukuzawa H."/>
            <person name="Galik B."/>
            <person name="Grimanelli D."/>
            <person name="Grimwood J."/>
            <person name="Grossniklaus U."/>
            <person name="Hamada T."/>
            <person name="Haseloff J."/>
            <person name="Hetherington A."/>
            <person name="Higo A."/>
            <person name="Hirakawa Y."/>
            <person name="Hundley H."/>
            <person name="Ikeda Y."/>
            <person name="Inoue K."/>
            <person name="Inoue S."/>
            <person name="Ishida S."/>
            <person name="Jia Q."/>
            <person name="Kakita M."/>
            <person name="Kanazawa T."/>
            <person name="Kawai Y."/>
            <person name="Kawashima T."/>
            <person name="Kennedy M."/>
            <person name="Kinose K."/>
            <person name="Kinoshita T."/>
            <person name="Kohara Y."/>
            <person name="Koide E."/>
            <person name="Komatsu K."/>
            <person name="Kopischke S."/>
            <person name="Kubo M."/>
            <person name="Kyozuka J."/>
            <person name="Lagercrantz U."/>
            <person name="Lin S."/>
            <person name="Lindquist E."/>
            <person name="Lipzen A."/>
            <person name="Lu C."/>
            <person name="Luna E."/>
            <person name="Martienssen R."/>
            <person name="Minamino N."/>
            <person name="Mizutani M."/>
            <person name="Mizutani M."/>
            <person name="Mochizuki N."/>
            <person name="Monte I."/>
            <person name="Mosher R."/>
            <person name="Nagasaki H."/>
            <person name="Nakagami H."/>
            <person name="Naramoto S."/>
            <person name="Nishitani K."/>
            <person name="Ohtani M."/>
            <person name="Okamoto T."/>
            <person name="Okumura M."/>
            <person name="Phillips J."/>
            <person name="Pollak B."/>
            <person name="Reinders A."/>
            <person name="Roevekamp M."/>
            <person name="Sano R."/>
            <person name="Sawa S."/>
            <person name="Schmid M."/>
            <person name="Shirakawa M."/>
            <person name="Solano R."/>
            <person name="Spunde A."/>
            <person name="Suetsugu N."/>
            <person name="Sugano S."/>
            <person name="Sugiyama A."/>
            <person name="Sun R."/>
            <person name="Suzuki Y."/>
            <person name="Takenaka M."/>
            <person name="Takezawa D."/>
            <person name="Tomogane H."/>
            <person name="Tsuzuki M."/>
            <person name="Ueda T."/>
            <person name="Umeda M."/>
            <person name="Ward J."/>
            <person name="Watanabe Y."/>
            <person name="Yazaki K."/>
            <person name="Yokoyama R."/>
            <person name="Yoshitake Y."/>
            <person name="Yotsui I."/>
            <person name="Zachgo S."/>
            <person name="Schmutz J."/>
        </authorList>
    </citation>
    <scope>NUCLEOTIDE SEQUENCE [LARGE SCALE GENOMIC DNA]</scope>
    <source>
        <strain evidence="14">cv. B-3</strain>
    </source>
</reference>
<dbReference type="Gene3D" id="2.60.120.560">
    <property type="entry name" value="Exo-inulinase, domain 1"/>
    <property type="match status" value="1"/>
</dbReference>
<dbReference type="InterPro" id="IPR018053">
    <property type="entry name" value="Glyco_hydro_32_AS"/>
</dbReference>
<dbReference type="InterPro" id="IPR013320">
    <property type="entry name" value="ConA-like_dom_sf"/>
</dbReference>
<keyword evidence="9" id="KW-0472">Membrane</keyword>
<name>A0A397XTS9_BRACM</name>
<dbReference type="Pfam" id="PF00251">
    <property type="entry name" value="Glyco_hydro_32N"/>
    <property type="match status" value="1"/>
</dbReference>
<keyword evidence="9" id="KW-1133">Transmembrane helix</keyword>
<evidence type="ECO:0000256" key="5">
    <source>
        <dbReference type="ARBA" id="ARBA00023180"/>
    </source>
</evidence>
<feature type="transmembrane region" description="Helical" evidence="9">
    <location>
        <begin position="38"/>
        <end position="59"/>
    </location>
</feature>